<gene>
    <name evidence="1" type="ORF">RR45_GL001959</name>
</gene>
<sequence>MADLLGMSDAIVDELDVVADALNVALLVDYTLLIRHH</sequence>
<proteinExistence type="predicted"/>
<organism evidence="1 2">
    <name type="scientific">Pseudolactococcus chungangensis CAU 28 = DSM 22330</name>
    <dbReference type="NCBI Taxonomy" id="1122154"/>
    <lineage>
        <taxon>Bacteria</taxon>
        <taxon>Bacillati</taxon>
        <taxon>Bacillota</taxon>
        <taxon>Bacilli</taxon>
        <taxon>Lactobacillales</taxon>
        <taxon>Streptococcaceae</taxon>
        <taxon>Pseudolactococcus</taxon>
    </lineage>
</organism>
<reference evidence="1 2" key="1">
    <citation type="submission" date="2014-12" db="EMBL/GenBank/DDBJ databases">
        <title>Draft genome sequences of 10 type strains of Lactococcus.</title>
        <authorList>
            <person name="Sun Z."/>
            <person name="Zhong Z."/>
            <person name="Liu W."/>
            <person name="Zhang W."/>
            <person name="Zhang H."/>
        </authorList>
    </citation>
    <scope>NUCLEOTIDE SEQUENCE [LARGE SCALE GENOMIC DNA]</scope>
    <source>
        <strain evidence="1 2">DSM 22330</strain>
    </source>
</reference>
<keyword evidence="2" id="KW-1185">Reference proteome</keyword>
<comment type="caution">
    <text evidence="1">The sequence shown here is derived from an EMBL/GenBank/DDBJ whole genome shotgun (WGS) entry which is preliminary data.</text>
</comment>
<name>A0ABX4I926_9LACT</name>
<dbReference type="Proteomes" id="UP000218979">
    <property type="component" value="Unassembled WGS sequence"/>
</dbReference>
<accession>A0ABX4I926</accession>
<evidence type="ECO:0000313" key="2">
    <source>
        <dbReference type="Proteomes" id="UP000218979"/>
    </source>
</evidence>
<evidence type="ECO:0000313" key="1">
    <source>
        <dbReference type="EMBL" id="PCS03931.1"/>
    </source>
</evidence>
<dbReference type="EMBL" id="JXJT01000007">
    <property type="protein sequence ID" value="PCS03931.1"/>
    <property type="molecule type" value="Genomic_DNA"/>
</dbReference>
<protein>
    <submittedName>
        <fullName evidence="1">Uncharacterized protein</fullName>
    </submittedName>
</protein>